<feature type="transmembrane region" description="Helical" evidence="1">
    <location>
        <begin position="40"/>
        <end position="58"/>
    </location>
</feature>
<keyword evidence="1" id="KW-0812">Transmembrane</keyword>
<proteinExistence type="predicted"/>
<name>A0ABR8WEK6_9BACL</name>
<organism evidence="2 3">
    <name type="scientific">Planococcus wigleyi</name>
    <dbReference type="NCBI Taxonomy" id="2762216"/>
    <lineage>
        <taxon>Bacteria</taxon>
        <taxon>Bacillati</taxon>
        <taxon>Bacillota</taxon>
        <taxon>Bacilli</taxon>
        <taxon>Bacillales</taxon>
        <taxon>Caryophanaceae</taxon>
        <taxon>Planococcus</taxon>
    </lineage>
</organism>
<evidence type="ECO:0000313" key="3">
    <source>
        <dbReference type="Proteomes" id="UP000658980"/>
    </source>
</evidence>
<dbReference type="RefSeq" id="WP_191715644.1">
    <property type="nucleotide sequence ID" value="NZ_JACSPU010000004.1"/>
</dbReference>
<keyword evidence="3" id="KW-1185">Reference proteome</keyword>
<accession>A0ABR8WEK6</accession>
<evidence type="ECO:0000313" key="2">
    <source>
        <dbReference type="EMBL" id="MBD8015450.1"/>
    </source>
</evidence>
<dbReference type="Proteomes" id="UP000658980">
    <property type="component" value="Unassembled WGS sequence"/>
</dbReference>
<comment type="caution">
    <text evidence="2">The sequence shown here is derived from an EMBL/GenBank/DDBJ whole genome shotgun (WGS) entry which is preliminary data.</text>
</comment>
<evidence type="ECO:0000256" key="1">
    <source>
        <dbReference type="SAM" id="Phobius"/>
    </source>
</evidence>
<dbReference type="EMBL" id="JACSPU010000004">
    <property type="protein sequence ID" value="MBD8015450.1"/>
    <property type="molecule type" value="Genomic_DNA"/>
</dbReference>
<sequence length="88" mass="9474">MNGNCLSCISAALFLLTMIPLTLAAIHWFHGPLEFLLSLHLHLPCALSALGVVAALIGAKGDLRFNLVLFNVLSLSLYLIFSTSLHSL</sequence>
<keyword evidence="1" id="KW-0472">Membrane</keyword>
<feature type="transmembrane region" description="Helical" evidence="1">
    <location>
        <begin position="65"/>
        <end position="85"/>
    </location>
</feature>
<protein>
    <submittedName>
        <fullName evidence="2">Uncharacterized protein</fullName>
    </submittedName>
</protein>
<keyword evidence="1" id="KW-1133">Transmembrane helix</keyword>
<reference evidence="2 3" key="1">
    <citation type="submission" date="2020-08" db="EMBL/GenBank/DDBJ databases">
        <title>A Genomic Blueprint of the Chicken Gut Microbiome.</title>
        <authorList>
            <person name="Gilroy R."/>
            <person name="Ravi A."/>
            <person name="Getino M."/>
            <person name="Pursley I."/>
            <person name="Horton D.L."/>
            <person name="Alikhan N.-F."/>
            <person name="Baker D."/>
            <person name="Gharbi K."/>
            <person name="Hall N."/>
            <person name="Watson M."/>
            <person name="Adriaenssens E.M."/>
            <person name="Foster-Nyarko E."/>
            <person name="Jarju S."/>
            <person name="Secka A."/>
            <person name="Antonio M."/>
            <person name="Oren A."/>
            <person name="Chaudhuri R."/>
            <person name="La Ragione R.M."/>
            <person name="Hildebrand F."/>
            <person name="Pallen M.J."/>
        </authorList>
    </citation>
    <scope>NUCLEOTIDE SEQUENCE [LARGE SCALE GENOMIC DNA]</scope>
    <source>
        <strain evidence="2 3">Sa1BUA13</strain>
    </source>
</reference>
<gene>
    <name evidence="2" type="ORF">H9630_11550</name>
</gene>